<dbReference type="RefSeq" id="WP_126756199.1">
    <property type="nucleotide sequence ID" value="NZ_PIPQ01000001.1"/>
</dbReference>
<evidence type="ECO:0000313" key="9">
    <source>
        <dbReference type="EMBL" id="RUO43811.1"/>
    </source>
</evidence>
<dbReference type="SUPFAM" id="SSF55120">
    <property type="entry name" value="Pseudouridine synthase"/>
    <property type="match status" value="1"/>
</dbReference>
<comment type="catalytic activity">
    <reaction evidence="4 7">
        <text>uridine(38/39/40) in tRNA = pseudouridine(38/39/40) in tRNA</text>
        <dbReference type="Rhea" id="RHEA:22376"/>
        <dbReference type="Rhea" id="RHEA-COMP:10085"/>
        <dbReference type="Rhea" id="RHEA-COMP:10087"/>
        <dbReference type="ChEBI" id="CHEBI:65314"/>
        <dbReference type="ChEBI" id="CHEBI:65315"/>
        <dbReference type="EC" id="5.4.99.12"/>
    </reaction>
</comment>
<evidence type="ECO:0000256" key="4">
    <source>
        <dbReference type="HAMAP-Rule" id="MF_00171"/>
    </source>
</evidence>
<dbReference type="OrthoDB" id="9811823at2"/>
<evidence type="ECO:0000256" key="6">
    <source>
        <dbReference type="PIRSR" id="PIRSR001430-2"/>
    </source>
</evidence>
<dbReference type="EMBL" id="PIPQ01000001">
    <property type="protein sequence ID" value="RUO43811.1"/>
    <property type="molecule type" value="Genomic_DNA"/>
</dbReference>
<evidence type="ECO:0000259" key="8">
    <source>
        <dbReference type="Pfam" id="PF01416"/>
    </source>
</evidence>
<feature type="binding site" evidence="4 6">
    <location>
        <position position="111"/>
    </location>
    <ligand>
        <name>substrate</name>
    </ligand>
</feature>
<evidence type="ECO:0000256" key="3">
    <source>
        <dbReference type="ARBA" id="ARBA00023235"/>
    </source>
</evidence>
<accession>A0A432X995</accession>
<comment type="subunit">
    <text evidence="4">Homodimer.</text>
</comment>
<sequence length="264" mass="29414">MTKRIALGIEYNGQLYSGWQRQHHAETVQACVERALEKITLHPTSVVCAGRTDAGVHATQQVVHFDTPAERPDGAWTMGVNSHLPSDIAVRWVKEVPEDFSARFSAKARRYRYIIYNAPLRPAILNGGVTHVYQALNEVAMHEAAQALLGENDFSSFRAAQCQSHTPFRNVHFVTVERYGAYVVIDIQANAFVHHMVRNIAGALIAVGSGEQPKEWIQHLLDVKDRRLSAATAKPNGLYLVQVHYPEALELPQVPLGPLFLPPE</sequence>
<dbReference type="Gene3D" id="3.30.70.580">
    <property type="entry name" value="Pseudouridine synthase I, catalytic domain, N-terminal subdomain"/>
    <property type="match status" value="1"/>
</dbReference>
<dbReference type="InterPro" id="IPR020097">
    <property type="entry name" value="PsdUridine_synth_TruA_a/b_dom"/>
</dbReference>
<evidence type="ECO:0000256" key="2">
    <source>
        <dbReference type="ARBA" id="ARBA00022694"/>
    </source>
</evidence>
<dbReference type="GO" id="GO:0160147">
    <property type="term" value="F:tRNA pseudouridine(38-40) synthase activity"/>
    <property type="evidence" value="ECO:0007669"/>
    <property type="project" value="UniProtKB-EC"/>
</dbReference>
<gene>
    <name evidence="4" type="primary">truA</name>
    <name evidence="9" type="ORF">CWE15_01015</name>
</gene>
<dbReference type="NCBIfam" id="TIGR00071">
    <property type="entry name" value="hisT_truA"/>
    <property type="match status" value="1"/>
</dbReference>
<keyword evidence="2 4" id="KW-0819">tRNA processing</keyword>
<comment type="caution">
    <text evidence="9">The sequence shown here is derived from an EMBL/GenBank/DDBJ whole genome shotgun (WGS) entry which is preliminary data.</text>
</comment>
<dbReference type="AlphaFoldDB" id="A0A432X995"/>
<dbReference type="PANTHER" id="PTHR11142">
    <property type="entry name" value="PSEUDOURIDYLATE SYNTHASE"/>
    <property type="match status" value="1"/>
</dbReference>
<keyword evidence="3 4" id="KW-0413">Isomerase</keyword>
<dbReference type="InterPro" id="IPR020103">
    <property type="entry name" value="PsdUridine_synth_cat_dom_sf"/>
</dbReference>
<evidence type="ECO:0000256" key="5">
    <source>
        <dbReference type="PIRSR" id="PIRSR001430-1"/>
    </source>
</evidence>
<reference evidence="9 10" key="1">
    <citation type="journal article" date="2011" name="Front. Microbiol.">
        <title>Genomic signatures of strain selection and enhancement in Bacillus atrophaeus var. globigii, a historical biowarfare simulant.</title>
        <authorList>
            <person name="Gibbons H.S."/>
            <person name="Broomall S.M."/>
            <person name="McNew L.A."/>
            <person name="Daligault H."/>
            <person name="Chapman C."/>
            <person name="Bruce D."/>
            <person name="Karavis M."/>
            <person name="Krepps M."/>
            <person name="McGregor P.A."/>
            <person name="Hong C."/>
            <person name="Park K.H."/>
            <person name="Akmal A."/>
            <person name="Feldman A."/>
            <person name="Lin J.S."/>
            <person name="Chang W.E."/>
            <person name="Higgs B.W."/>
            <person name="Demirev P."/>
            <person name="Lindquist J."/>
            <person name="Liem A."/>
            <person name="Fochler E."/>
            <person name="Read T.D."/>
            <person name="Tapia R."/>
            <person name="Johnson S."/>
            <person name="Bishop-Lilly K.A."/>
            <person name="Detter C."/>
            <person name="Han C."/>
            <person name="Sozhamannan S."/>
            <person name="Rosenzweig C.N."/>
            <person name="Skowronski E.W."/>
        </authorList>
    </citation>
    <scope>NUCLEOTIDE SEQUENCE [LARGE SCALE GENOMIC DNA]</scope>
    <source>
        <strain evidence="9 10">AIT1</strain>
    </source>
</reference>
<organism evidence="9 10">
    <name type="scientific">Aliidiomarina taiwanensis</name>
    <dbReference type="NCBI Taxonomy" id="946228"/>
    <lineage>
        <taxon>Bacteria</taxon>
        <taxon>Pseudomonadati</taxon>
        <taxon>Pseudomonadota</taxon>
        <taxon>Gammaproteobacteria</taxon>
        <taxon>Alteromonadales</taxon>
        <taxon>Idiomarinaceae</taxon>
        <taxon>Aliidiomarina</taxon>
    </lineage>
</organism>
<keyword evidence="10" id="KW-1185">Reference proteome</keyword>
<evidence type="ECO:0000256" key="1">
    <source>
        <dbReference type="ARBA" id="ARBA00009375"/>
    </source>
</evidence>
<dbReference type="EC" id="5.4.99.12" evidence="4"/>
<dbReference type="Pfam" id="PF01416">
    <property type="entry name" value="PseudoU_synth_1"/>
    <property type="match status" value="2"/>
</dbReference>
<dbReference type="InterPro" id="IPR020094">
    <property type="entry name" value="TruA/RsuA/RluB/E/F_N"/>
</dbReference>
<dbReference type="HAMAP" id="MF_00171">
    <property type="entry name" value="TruA"/>
    <property type="match status" value="1"/>
</dbReference>
<proteinExistence type="inferred from homology"/>
<dbReference type="InterPro" id="IPR001406">
    <property type="entry name" value="PsdUridine_synth_TruA"/>
</dbReference>
<dbReference type="InterPro" id="IPR020095">
    <property type="entry name" value="PsdUridine_synth_TruA_C"/>
</dbReference>
<dbReference type="FunFam" id="3.30.70.580:FF:000001">
    <property type="entry name" value="tRNA pseudouridine synthase A"/>
    <property type="match status" value="1"/>
</dbReference>
<evidence type="ECO:0000256" key="7">
    <source>
        <dbReference type="RuleBase" id="RU003792"/>
    </source>
</evidence>
<evidence type="ECO:0000313" key="10">
    <source>
        <dbReference type="Proteomes" id="UP000286976"/>
    </source>
</evidence>
<dbReference type="FunFam" id="3.30.70.660:FF:000001">
    <property type="entry name" value="tRNA pseudouridine synthase A"/>
    <property type="match status" value="1"/>
</dbReference>
<dbReference type="CDD" id="cd02570">
    <property type="entry name" value="PseudoU_synth_EcTruA"/>
    <property type="match status" value="1"/>
</dbReference>
<dbReference type="Gene3D" id="3.30.70.660">
    <property type="entry name" value="Pseudouridine synthase I, catalytic domain, C-terminal subdomain"/>
    <property type="match status" value="1"/>
</dbReference>
<comment type="function">
    <text evidence="4">Formation of pseudouridine at positions 38, 39 and 40 in the anticodon stem and loop of transfer RNAs.</text>
</comment>
<dbReference type="PIRSF" id="PIRSF001430">
    <property type="entry name" value="tRNA_psdUrid_synth"/>
    <property type="match status" value="1"/>
</dbReference>
<feature type="domain" description="Pseudouridine synthase I TruA alpha/beta" evidence="8">
    <location>
        <begin position="144"/>
        <end position="246"/>
    </location>
</feature>
<name>A0A432X995_9GAMM</name>
<feature type="active site" description="Nucleophile" evidence="4 5">
    <location>
        <position position="53"/>
    </location>
</feature>
<feature type="domain" description="Pseudouridine synthase I TruA alpha/beta" evidence="8">
    <location>
        <begin position="10"/>
        <end position="104"/>
    </location>
</feature>
<dbReference type="Proteomes" id="UP000286976">
    <property type="component" value="Unassembled WGS sequence"/>
</dbReference>
<dbReference type="GO" id="GO:0031119">
    <property type="term" value="P:tRNA pseudouridine synthesis"/>
    <property type="evidence" value="ECO:0007669"/>
    <property type="project" value="UniProtKB-UniRule"/>
</dbReference>
<comment type="similarity">
    <text evidence="1 4 7">Belongs to the tRNA pseudouridine synthase TruA family.</text>
</comment>
<dbReference type="GO" id="GO:0003723">
    <property type="term" value="F:RNA binding"/>
    <property type="evidence" value="ECO:0007669"/>
    <property type="project" value="InterPro"/>
</dbReference>
<comment type="caution">
    <text evidence="4">Lacks conserved residue(s) required for the propagation of feature annotation.</text>
</comment>
<dbReference type="PANTHER" id="PTHR11142:SF0">
    <property type="entry name" value="TRNA PSEUDOURIDINE SYNTHASE-LIKE 1"/>
    <property type="match status" value="1"/>
</dbReference>
<protein>
    <recommendedName>
        <fullName evidence="4">tRNA pseudouridine synthase A</fullName>
        <ecNumber evidence="4">5.4.99.12</ecNumber>
    </recommendedName>
    <alternativeName>
        <fullName evidence="4">tRNA pseudouridine(38-40) synthase</fullName>
    </alternativeName>
    <alternativeName>
        <fullName evidence="4">tRNA pseudouridylate synthase I</fullName>
    </alternativeName>
    <alternativeName>
        <fullName evidence="4">tRNA-uridine isomerase I</fullName>
    </alternativeName>
</protein>